<dbReference type="EMBL" id="JNOM01000573">
    <property type="protein sequence ID" value="KNG80604.1"/>
    <property type="molecule type" value="Genomic_DNA"/>
</dbReference>
<keyword evidence="2 12" id="KW-0575">Peroxidase</keyword>
<dbReference type="PROSITE" id="PS51404">
    <property type="entry name" value="DYP_PEROXIDASE"/>
    <property type="match status" value="1"/>
</dbReference>
<sequence>LGSMCANYSLVRLLYYLLDYYILIINMASEENLTTGVNKDNVQGNIWPGLPKEFELFYFFKISKTDSFRRHLRYLIPHITTANSALKSRDQIAKHKAAVSDGLTHPATIPLAGVNIGFSANGLKKLVKNESDRLKAGPFLGGMLADLQGGTAGGEGRDNPDDWETRFKDNDIDGIILVTGDSERTAYAKLYEVKSHFIGFFWFNSSIKDRFTIAGYKRPGQESNKEHFGYREHISQPQLVGLDPSPTGDKEPPPVPPGYIITNTDQDPSPQPDWATEGSFLVFRKLQQLVPEFNKWLNETAPKHDLTADQLSARLMGRWKSGAPLCHTLWKDDPALAENNNFDYLPTNTQEHCPFAAHIRKARPRGDLADKFSSAIIRRGIPYGPEVTKEEQDKQTTKEDRGMLFVCYQSNISNGFRRIQEQWCNKNTFPSGKKRITGDPGPGADPICGQPNGPDPFVMGLCDGKNKNIHVDLHCCVIPRGGEYFFSPSIAALKNISNGST</sequence>
<dbReference type="RefSeq" id="XP_015401527.1">
    <property type="nucleotide sequence ID" value="XM_015555919.1"/>
</dbReference>
<evidence type="ECO:0000259" key="11">
    <source>
        <dbReference type="Pfam" id="PF21105"/>
    </source>
</evidence>
<accession>A0A0L1IM11</accession>
<name>A0A0L1IM11_ASPN3</name>
<comment type="similarity">
    <text evidence="8">Belongs to the DyP-type peroxidase family.</text>
</comment>
<dbReference type="InterPro" id="IPR049509">
    <property type="entry name" value="DyP_N"/>
</dbReference>
<protein>
    <submittedName>
        <fullName evidence="12">Dyp-type peroxidase family protein</fullName>
    </submittedName>
</protein>
<gene>
    <name evidence="12" type="ORF">ANOM_010663</name>
</gene>
<proteinExistence type="inferred from homology"/>
<evidence type="ECO:0000256" key="3">
    <source>
        <dbReference type="ARBA" id="ARBA00022617"/>
    </source>
</evidence>
<evidence type="ECO:0000256" key="5">
    <source>
        <dbReference type="ARBA" id="ARBA00022729"/>
    </source>
</evidence>
<dbReference type="OrthoDB" id="3207336at2759"/>
<organism evidence="12 13">
    <name type="scientific">Aspergillus nomiae NRRL (strain ATCC 15546 / NRRL 13137 / CBS 260.88 / M93)</name>
    <dbReference type="NCBI Taxonomy" id="1509407"/>
    <lineage>
        <taxon>Eukaryota</taxon>
        <taxon>Fungi</taxon>
        <taxon>Dikarya</taxon>
        <taxon>Ascomycota</taxon>
        <taxon>Pezizomycotina</taxon>
        <taxon>Eurotiomycetes</taxon>
        <taxon>Eurotiomycetidae</taxon>
        <taxon>Eurotiales</taxon>
        <taxon>Aspergillaceae</taxon>
        <taxon>Aspergillus</taxon>
        <taxon>Aspergillus subgen. Circumdati</taxon>
    </lineage>
</organism>
<dbReference type="InterPro" id="IPR011008">
    <property type="entry name" value="Dimeric_a/b-barrel"/>
</dbReference>
<feature type="compositionally biased region" description="Basic and acidic residues" evidence="9">
    <location>
        <begin position="222"/>
        <end position="234"/>
    </location>
</feature>
<dbReference type="Pfam" id="PF20628">
    <property type="entry name" value="Dyp_perox_C"/>
    <property type="match status" value="1"/>
</dbReference>
<feature type="domain" description="Dyp-type peroxidase C-terminal" evidence="10">
    <location>
        <begin position="271"/>
        <end position="425"/>
    </location>
</feature>
<dbReference type="PANTHER" id="PTHR30521">
    <property type="entry name" value="DEFERROCHELATASE/PEROXIDASE"/>
    <property type="match status" value="1"/>
</dbReference>
<evidence type="ECO:0000256" key="9">
    <source>
        <dbReference type="SAM" id="MobiDB-lite"/>
    </source>
</evidence>
<feature type="domain" description="DyP dimeric alpha+beta barrel" evidence="11">
    <location>
        <begin position="41"/>
        <end position="219"/>
    </location>
</feature>
<dbReference type="STRING" id="1509407.A0A0L1IM11"/>
<dbReference type="SUPFAM" id="SSF54909">
    <property type="entry name" value="Dimeric alpha+beta barrel"/>
    <property type="match status" value="1"/>
</dbReference>
<dbReference type="AlphaFoldDB" id="A0A0L1IM11"/>
<feature type="region of interest" description="Disordered" evidence="9">
    <location>
        <begin position="222"/>
        <end position="272"/>
    </location>
</feature>
<evidence type="ECO:0000256" key="8">
    <source>
        <dbReference type="ARBA" id="ARBA00025737"/>
    </source>
</evidence>
<dbReference type="GeneID" id="26812467"/>
<dbReference type="InterPro" id="IPR006314">
    <property type="entry name" value="Dyp_peroxidase"/>
</dbReference>
<evidence type="ECO:0000313" key="12">
    <source>
        <dbReference type="EMBL" id="KNG80604.1"/>
    </source>
</evidence>
<dbReference type="GO" id="GO:0020037">
    <property type="term" value="F:heme binding"/>
    <property type="evidence" value="ECO:0007669"/>
    <property type="project" value="InterPro"/>
</dbReference>
<dbReference type="GO" id="GO:0046872">
    <property type="term" value="F:metal ion binding"/>
    <property type="evidence" value="ECO:0007669"/>
    <property type="project" value="UniProtKB-KW"/>
</dbReference>
<dbReference type="GO" id="GO:0004601">
    <property type="term" value="F:peroxidase activity"/>
    <property type="evidence" value="ECO:0007669"/>
    <property type="project" value="UniProtKB-KW"/>
</dbReference>
<dbReference type="Proteomes" id="UP000037505">
    <property type="component" value="Unassembled WGS sequence"/>
</dbReference>
<keyword evidence="7" id="KW-0408">Iron</keyword>
<evidence type="ECO:0000256" key="4">
    <source>
        <dbReference type="ARBA" id="ARBA00022723"/>
    </source>
</evidence>
<keyword evidence="5" id="KW-0732">Signal</keyword>
<evidence type="ECO:0000259" key="10">
    <source>
        <dbReference type="Pfam" id="PF20628"/>
    </source>
</evidence>
<reference evidence="12 13" key="1">
    <citation type="submission" date="2014-06" db="EMBL/GenBank/DDBJ databases">
        <title>The Genome of the Aflatoxigenic Filamentous Fungus Aspergillus nomius.</title>
        <authorList>
            <person name="Moore M.G."/>
            <person name="Shannon B.M."/>
            <person name="Brian M.M."/>
        </authorList>
    </citation>
    <scope>NUCLEOTIDE SEQUENCE [LARGE SCALE GENOMIC DNA]</scope>
    <source>
        <strain evidence="12 13">NRRL 13137</strain>
    </source>
</reference>
<keyword evidence="6" id="KW-0560">Oxidoreductase</keyword>
<dbReference type="NCBIfam" id="TIGR01413">
    <property type="entry name" value="Dyp_perox_fam"/>
    <property type="match status" value="1"/>
</dbReference>
<dbReference type="InterPro" id="IPR048328">
    <property type="entry name" value="Dyp_perox_C"/>
</dbReference>
<feature type="non-terminal residue" evidence="12">
    <location>
        <position position="1"/>
    </location>
</feature>
<evidence type="ECO:0000256" key="2">
    <source>
        <dbReference type="ARBA" id="ARBA00022559"/>
    </source>
</evidence>
<comment type="caution">
    <text evidence="12">The sequence shown here is derived from an EMBL/GenBank/DDBJ whole genome shotgun (WGS) entry which is preliminary data.</text>
</comment>
<comment type="cofactor">
    <cofactor evidence="1">
        <name>heme b</name>
        <dbReference type="ChEBI" id="CHEBI:60344"/>
    </cofactor>
</comment>
<keyword evidence="3" id="KW-0349">Heme</keyword>
<evidence type="ECO:0000313" key="13">
    <source>
        <dbReference type="Proteomes" id="UP000037505"/>
    </source>
</evidence>
<evidence type="ECO:0000256" key="6">
    <source>
        <dbReference type="ARBA" id="ARBA00023002"/>
    </source>
</evidence>
<dbReference type="GO" id="GO:0005829">
    <property type="term" value="C:cytosol"/>
    <property type="evidence" value="ECO:0007669"/>
    <property type="project" value="TreeGrafter"/>
</dbReference>
<dbReference type="Pfam" id="PF21105">
    <property type="entry name" value="DyP_N"/>
    <property type="match status" value="1"/>
</dbReference>
<evidence type="ECO:0000256" key="1">
    <source>
        <dbReference type="ARBA" id="ARBA00001970"/>
    </source>
</evidence>
<keyword evidence="4" id="KW-0479">Metal-binding</keyword>
<evidence type="ECO:0000256" key="7">
    <source>
        <dbReference type="ARBA" id="ARBA00023004"/>
    </source>
</evidence>
<keyword evidence="13" id="KW-1185">Reference proteome</keyword>
<dbReference type="PANTHER" id="PTHR30521:SF4">
    <property type="entry name" value="DEFERROCHELATASE"/>
    <property type="match status" value="1"/>
</dbReference>